<dbReference type="InterPro" id="IPR047078">
    <property type="entry name" value="RhoGAP_OCRL1"/>
</dbReference>
<reference evidence="3" key="1">
    <citation type="submission" date="2023-06" db="EMBL/GenBank/DDBJ databases">
        <title>Genome-scale phylogeny and comparative genomics of the fungal order Sordariales.</title>
        <authorList>
            <consortium name="Lawrence Berkeley National Laboratory"/>
            <person name="Hensen N."/>
            <person name="Bonometti L."/>
            <person name="Westerberg I."/>
            <person name="Brannstrom I.O."/>
            <person name="Guillou S."/>
            <person name="Cros-Aarteil S."/>
            <person name="Calhoun S."/>
            <person name="Haridas S."/>
            <person name="Kuo A."/>
            <person name="Mondo S."/>
            <person name="Pangilinan J."/>
            <person name="Riley R."/>
            <person name="Labutti K."/>
            <person name="Andreopoulos B."/>
            <person name="Lipzen A."/>
            <person name="Chen C."/>
            <person name="Yanf M."/>
            <person name="Daum C."/>
            <person name="Ng V."/>
            <person name="Clum A."/>
            <person name="Steindorff A."/>
            <person name="Ohm R."/>
            <person name="Martin F."/>
            <person name="Silar P."/>
            <person name="Natvig D."/>
            <person name="Lalanne C."/>
            <person name="Gautier V."/>
            <person name="Ament-Velasquez S.L."/>
            <person name="Kruys A."/>
            <person name="Hutchinson M.I."/>
            <person name="Powell A.J."/>
            <person name="Barry K."/>
            <person name="Miller A.N."/>
            <person name="Grigoriev I.V."/>
            <person name="Debuchy R."/>
            <person name="Gladieux P."/>
            <person name="Thoren M.H."/>
            <person name="Johannesson H."/>
        </authorList>
    </citation>
    <scope>NUCLEOTIDE SEQUENCE</scope>
    <source>
        <strain evidence="3">SMH4607-1</strain>
    </source>
</reference>
<keyword evidence="3" id="KW-0255">Endonuclease</keyword>
<feature type="domain" description="Inositol polyphosphate-related phosphatase" evidence="2">
    <location>
        <begin position="41"/>
        <end position="475"/>
    </location>
</feature>
<evidence type="ECO:0000259" key="2">
    <source>
        <dbReference type="SMART" id="SM00128"/>
    </source>
</evidence>
<proteinExistence type="predicted"/>
<dbReference type="PANTHER" id="PTHR11200:SF300">
    <property type="entry name" value="TYPE II INOSITOL 1,4,5-TRISPHOSPHATE 5-PHOSPHATASE"/>
    <property type="match status" value="1"/>
</dbReference>
<dbReference type="InterPro" id="IPR048869">
    <property type="entry name" value="OCRL-1_2_ASH"/>
</dbReference>
<feature type="region of interest" description="Disordered" evidence="1">
    <location>
        <begin position="442"/>
        <end position="490"/>
    </location>
</feature>
<dbReference type="EMBL" id="JAUKUA010000003">
    <property type="protein sequence ID" value="KAK0720235.1"/>
    <property type="molecule type" value="Genomic_DNA"/>
</dbReference>
<dbReference type="InterPro" id="IPR036691">
    <property type="entry name" value="Endo/exonu/phosph_ase_sf"/>
</dbReference>
<dbReference type="Pfam" id="PF22669">
    <property type="entry name" value="Exo_endo_phos2"/>
    <property type="match status" value="2"/>
</dbReference>
<accession>A0AA40AQP0</accession>
<dbReference type="Pfam" id="PF21310">
    <property type="entry name" value="OCRL-like_ASH"/>
    <property type="match status" value="1"/>
</dbReference>
<dbReference type="PANTHER" id="PTHR11200">
    <property type="entry name" value="INOSITOL 5-PHOSPHATASE"/>
    <property type="match status" value="1"/>
</dbReference>
<comment type="caution">
    <text evidence="3">The sequence shown here is derived from an EMBL/GenBank/DDBJ whole genome shotgun (WGS) entry which is preliminary data.</text>
</comment>
<feature type="region of interest" description="Disordered" evidence="1">
    <location>
        <begin position="1"/>
        <end position="20"/>
    </location>
</feature>
<keyword evidence="3" id="KW-0378">Hydrolase</keyword>
<keyword evidence="4" id="KW-1185">Reference proteome</keyword>
<dbReference type="Proteomes" id="UP001172102">
    <property type="component" value="Unassembled WGS sequence"/>
</dbReference>
<dbReference type="CDD" id="cd04380">
    <property type="entry name" value="RhoGAP_OCRL1"/>
    <property type="match status" value="1"/>
</dbReference>
<name>A0AA40AQP0_9PEZI</name>
<gene>
    <name evidence="3" type="ORF">B0H67DRAFT_552452</name>
</gene>
<dbReference type="InterPro" id="IPR046985">
    <property type="entry name" value="IP5"/>
</dbReference>
<dbReference type="SMART" id="SM00128">
    <property type="entry name" value="IPPc"/>
    <property type="match status" value="1"/>
</dbReference>
<dbReference type="SUPFAM" id="SSF56219">
    <property type="entry name" value="DNase I-like"/>
    <property type="match status" value="1"/>
</dbReference>
<feature type="compositionally biased region" description="Basic and acidic residues" evidence="1">
    <location>
        <begin position="442"/>
        <end position="468"/>
    </location>
</feature>
<dbReference type="Gene3D" id="3.60.10.10">
    <property type="entry name" value="Endonuclease/exonuclease/phosphatase"/>
    <property type="match status" value="1"/>
</dbReference>
<feature type="compositionally biased region" description="Acidic residues" evidence="1">
    <location>
        <begin position="469"/>
        <end position="486"/>
    </location>
</feature>
<dbReference type="GO" id="GO:0046856">
    <property type="term" value="P:phosphatidylinositol dephosphorylation"/>
    <property type="evidence" value="ECO:0007669"/>
    <property type="project" value="InterPro"/>
</dbReference>
<feature type="region of interest" description="Disordered" evidence="1">
    <location>
        <begin position="321"/>
        <end position="369"/>
    </location>
</feature>
<evidence type="ECO:0000313" key="4">
    <source>
        <dbReference type="Proteomes" id="UP001172102"/>
    </source>
</evidence>
<dbReference type="InterPro" id="IPR000300">
    <property type="entry name" value="IPPc"/>
</dbReference>
<organism evidence="3 4">
    <name type="scientific">Lasiosphaeris hirsuta</name>
    <dbReference type="NCBI Taxonomy" id="260670"/>
    <lineage>
        <taxon>Eukaryota</taxon>
        <taxon>Fungi</taxon>
        <taxon>Dikarya</taxon>
        <taxon>Ascomycota</taxon>
        <taxon>Pezizomycotina</taxon>
        <taxon>Sordariomycetes</taxon>
        <taxon>Sordariomycetidae</taxon>
        <taxon>Sordariales</taxon>
        <taxon>Lasiosphaeriaceae</taxon>
        <taxon>Lasiosphaeris</taxon>
    </lineage>
</organism>
<keyword evidence="3" id="KW-0540">Nuclease</keyword>
<feature type="compositionally biased region" description="Low complexity" evidence="1">
    <location>
        <begin position="333"/>
        <end position="342"/>
    </location>
</feature>
<dbReference type="GO" id="GO:0004519">
    <property type="term" value="F:endonuclease activity"/>
    <property type="evidence" value="ECO:0007669"/>
    <property type="project" value="UniProtKB-KW"/>
</dbReference>
<evidence type="ECO:0000256" key="1">
    <source>
        <dbReference type="SAM" id="MobiDB-lite"/>
    </source>
</evidence>
<dbReference type="InterPro" id="IPR013783">
    <property type="entry name" value="Ig-like_fold"/>
</dbReference>
<protein>
    <submittedName>
        <fullName evidence="3">Endonuclease/Exonuclease/phosphatase</fullName>
    </submittedName>
</protein>
<dbReference type="GO" id="GO:0004439">
    <property type="term" value="F:phosphatidylinositol-4,5-bisphosphate 5-phosphatase activity"/>
    <property type="evidence" value="ECO:0007669"/>
    <property type="project" value="TreeGrafter"/>
</dbReference>
<evidence type="ECO:0000313" key="3">
    <source>
        <dbReference type="EMBL" id="KAK0720235.1"/>
    </source>
</evidence>
<dbReference type="AlphaFoldDB" id="A0AA40AQP0"/>
<dbReference type="Gene3D" id="2.60.40.10">
    <property type="entry name" value="Immunoglobulins"/>
    <property type="match status" value="1"/>
</dbReference>
<sequence>MTPSEPPPESTTTSAVDLTSTNPYSLHQAVHARRAEYVGPHRIRVKIGTWNVAACPGTDKDLASWFIDGKGIDTALTSLNIANNSAVERDAGANDTDNGGNGIHLLGGNKIGLYVLGLQEIVDLNTATQYMARVYATDNGPMEKWKVALESALPDGYELVTAEQLTGILLLVYASPEVAPTISNVSTVSVGTGLLGYMGNKGAVATRIVLGDSTRMLFVNSHLASGSEASYMDRRIWDVGQILNRAQFKPVTFAGVSEDEGEKIGDEDFAFWFGDLNFRIDGLPGDDIRRILMLHTRGEYDISKKGLLREDSLEGEGVVVQGASDSSEETTDGDSAATASTDEAADDGSISLPDPDDFLPDPHDDPASLQATLDSLFPHDQLKRVIRERKVFHDGWREGPITFLPSYKYDVGTVGLFDSSEKRRAPSWCDRILYRTRNDKDEYEKKVREEEEARKRDEEMQARGMDHAGDDDEVLFDYDPDNDGDEQPLGSSALEYDEYEEDDGHSEDIITKEGFLDRINLDIYTSHQRVTSSDHKPIISIFTLDYDAVVPELKTKVVAEVARELDRAENEGRPVITLVVDSQDFTRPNGHRESSDHLVDLGEIHFLKKETSSLTLANTGRVPATFSFVEKPTTEESDSENLPSWLATSFLRSEVAEDEHEHVELGKEVTLEPGETVRALLEAYVGDIPQARMLNEGKIYLEEVLVLRVTDGRDHFIPVRGTWSPTCIGHSIEELIRVPKGGIRRFSKALSEKKGRVVSITYDLAVHSAAPRELFKLTDAVETLTERALADEQMLDECKLPKEAGWPFDEKTWETVNEDTRRSHVIDVIDALDRDLGIGDAFKPETSSVERLEAVSEALLLFLRGLTDGIIATTLWNRVEQAALVSVGQGNMTPKFPTDDTFEDDKTAILDILATAPNHNISFVFLTATLAKIASDLSPLSKAELDVLKSESPIRGGVLGRRSLSFRRAGTNPAAEALVALEKRQAKEKRFAEIFGKVVCRAPLPEKEKEKKMLEDKQRAVVELFLRRRGDS</sequence>